<reference evidence="1 2" key="1">
    <citation type="journal article" date="2011" name="PLoS ONE">
        <title>Haloquadratum walsbyi: limited diversity in a global pond.</title>
        <authorList>
            <person name="Dyall-Smith M."/>
            <person name="Pfeiffer F."/>
            <person name="Klee K."/>
            <person name="Palm P."/>
            <person name="Gross K."/>
            <person name="Schuster S.C."/>
            <person name="Rampp M."/>
            <person name="Oesterhelt D."/>
        </authorList>
    </citation>
    <scope>NUCLEOTIDE SEQUENCE [LARGE SCALE GENOMIC DNA]</scope>
    <source>
        <strain evidence="2">DSM 16854 / JCM 12705 / C23</strain>
    </source>
</reference>
<protein>
    <submittedName>
        <fullName evidence="1">Uncharacterized protein</fullName>
    </submittedName>
</protein>
<dbReference type="EMBL" id="FR746099">
    <property type="protein sequence ID" value="CCC41630.1"/>
    <property type="molecule type" value="Genomic_DNA"/>
</dbReference>
<dbReference type="RefSeq" id="WP_014556958.1">
    <property type="nucleotide sequence ID" value="NC_017459.1"/>
</dbReference>
<dbReference type="OrthoDB" id="211422at2157"/>
<sequence>MTQERIFLITVIDTLESIYNGMRRAGEAIVAPLRSGNGPNKFRLSAVDTATTTHDGDDGWAKRPPATVACPRCESDILQHNAYDDIDCPRCVASFDADEFSELELRGLTCPVCRDDMMHGQRHPEAFDIVEWATCNSCRYHWEFKHSYD</sequence>
<gene>
    <name evidence="1" type="ordered locus">Hqrw_3896</name>
</gene>
<accession>G0LF67</accession>
<proteinExistence type="predicted"/>
<dbReference type="AlphaFoldDB" id="G0LF67"/>
<dbReference type="GeneID" id="12448779"/>
<evidence type="ECO:0000313" key="1">
    <source>
        <dbReference type="EMBL" id="CCC41630.1"/>
    </source>
</evidence>
<dbReference type="KEGG" id="hwc:Hqrw_3896"/>
<name>G0LF67_HALWC</name>
<organism evidence="1 2">
    <name type="scientific">Haloquadratum walsbyi (strain DSM 16854 / JCM 12705 / C23)</name>
    <dbReference type="NCBI Taxonomy" id="768065"/>
    <lineage>
        <taxon>Archaea</taxon>
        <taxon>Methanobacteriati</taxon>
        <taxon>Methanobacteriota</taxon>
        <taxon>Stenosarchaea group</taxon>
        <taxon>Halobacteria</taxon>
        <taxon>Halobacteriales</taxon>
        <taxon>Haloferacaceae</taxon>
        <taxon>Haloquadratum</taxon>
    </lineage>
</organism>
<dbReference type="Proteomes" id="UP000007954">
    <property type="component" value="Chromosome"/>
</dbReference>
<dbReference type="HOGENOM" id="CLU_133044_0_0_2"/>
<evidence type="ECO:0000313" key="2">
    <source>
        <dbReference type="Proteomes" id="UP000007954"/>
    </source>
</evidence>